<sequence length="90" mass="10429">MQPQQPIPAMQAMPMYNPYMYMMQPQMVPQQIEKTQEIVKCECICETCKCEVVKAELVLEINTKVTEMKKLAFDTQKQAWTAYGKAMGFI</sequence>
<organism evidence="1">
    <name type="scientific">Spironucleus salmonicida</name>
    <dbReference type="NCBI Taxonomy" id="348837"/>
    <lineage>
        <taxon>Eukaryota</taxon>
        <taxon>Metamonada</taxon>
        <taxon>Diplomonadida</taxon>
        <taxon>Hexamitidae</taxon>
        <taxon>Hexamitinae</taxon>
        <taxon>Spironucleus</taxon>
    </lineage>
</organism>
<protein>
    <submittedName>
        <fullName evidence="1">Uncharacterized protein</fullName>
    </submittedName>
</protein>
<dbReference type="EMBL" id="KI546160">
    <property type="protein sequence ID" value="EST42417.1"/>
    <property type="molecule type" value="Genomic_DNA"/>
</dbReference>
<keyword evidence="3" id="KW-1185">Reference proteome</keyword>
<reference evidence="1 2" key="1">
    <citation type="journal article" date="2014" name="PLoS Genet.">
        <title>The Genome of Spironucleus salmonicida Highlights a Fish Pathogen Adapted to Fluctuating Environments.</title>
        <authorList>
            <person name="Xu F."/>
            <person name="Jerlstrom-Hultqvist J."/>
            <person name="Einarsson E."/>
            <person name="Astvaldsson A."/>
            <person name="Svard S.G."/>
            <person name="Andersson J.O."/>
        </authorList>
    </citation>
    <scope>NUCLEOTIDE SEQUENCE</scope>
    <source>
        <strain evidence="2">ATCC 50377</strain>
    </source>
</reference>
<accession>V6LD65</accession>
<name>V6LD65_9EUKA</name>
<dbReference type="Proteomes" id="UP000018208">
    <property type="component" value="Unassembled WGS sequence"/>
</dbReference>
<dbReference type="VEuPathDB" id="GiardiaDB:SS50377_21461"/>
<dbReference type="AlphaFoldDB" id="V6LD65"/>
<evidence type="ECO:0000313" key="3">
    <source>
        <dbReference type="Proteomes" id="UP000018208"/>
    </source>
</evidence>
<reference evidence="2" key="2">
    <citation type="submission" date="2020-12" db="EMBL/GenBank/DDBJ databases">
        <title>New Spironucleus salmonicida genome in near-complete chromosomes.</title>
        <authorList>
            <person name="Xu F."/>
            <person name="Kurt Z."/>
            <person name="Jimenez-Gonzalez A."/>
            <person name="Astvaldsson A."/>
            <person name="Andersson J.O."/>
            <person name="Svard S.G."/>
        </authorList>
    </citation>
    <scope>NUCLEOTIDE SEQUENCE</scope>
    <source>
        <strain evidence="2">ATCC 50377</strain>
    </source>
</reference>
<proteinExistence type="predicted"/>
<gene>
    <name evidence="1" type="ORF">SS50377_17972</name>
    <name evidence="2" type="ORF">SS50377_21461</name>
</gene>
<dbReference type="EMBL" id="AUWU02000002">
    <property type="protein sequence ID" value="KAH0575927.1"/>
    <property type="molecule type" value="Genomic_DNA"/>
</dbReference>
<evidence type="ECO:0000313" key="2">
    <source>
        <dbReference type="EMBL" id="KAH0575927.1"/>
    </source>
</evidence>
<evidence type="ECO:0000313" key="1">
    <source>
        <dbReference type="EMBL" id="EST42417.1"/>
    </source>
</evidence>